<accession>A0A2P6PZM0</accession>
<dbReference type="GO" id="GO:0010224">
    <property type="term" value="P:response to UV-B"/>
    <property type="evidence" value="ECO:0007669"/>
    <property type="project" value="TreeGrafter"/>
</dbReference>
<dbReference type="InterPro" id="IPR006968">
    <property type="entry name" value="RUS_fam"/>
</dbReference>
<dbReference type="PANTHER" id="PTHR12770">
    <property type="entry name" value="RUS1 FAMILY PROTEIN C16ORF58"/>
    <property type="match status" value="1"/>
</dbReference>
<evidence type="ECO:0000259" key="2">
    <source>
        <dbReference type="Pfam" id="PF04884"/>
    </source>
</evidence>
<reference evidence="3 4" key="1">
    <citation type="journal article" date="2018" name="Nat. Genet.">
        <title>The Rosa genome provides new insights in the design of modern roses.</title>
        <authorList>
            <person name="Bendahmane M."/>
        </authorList>
    </citation>
    <scope>NUCLEOTIDE SEQUENCE [LARGE SCALE GENOMIC DNA]</scope>
    <source>
        <strain evidence="4">cv. Old Blush</strain>
    </source>
</reference>
<dbReference type="GO" id="GO:0009941">
    <property type="term" value="C:chloroplast envelope"/>
    <property type="evidence" value="ECO:0007669"/>
    <property type="project" value="TreeGrafter"/>
</dbReference>
<protein>
    <submittedName>
        <fullName evidence="3">Putative Root UVB sensitive family</fullName>
    </submittedName>
</protein>
<keyword evidence="4" id="KW-1185">Reference proteome</keyword>
<evidence type="ECO:0000256" key="1">
    <source>
        <dbReference type="ARBA" id="ARBA00007558"/>
    </source>
</evidence>
<comment type="similarity">
    <text evidence="1">Belongs to the RUS1 family.</text>
</comment>
<dbReference type="Pfam" id="PF04884">
    <property type="entry name" value="UVB_sens_prot"/>
    <property type="match status" value="1"/>
</dbReference>
<feature type="domain" description="Protein root UVB sensitive/RUS" evidence="2">
    <location>
        <begin position="181"/>
        <end position="224"/>
    </location>
</feature>
<dbReference type="AlphaFoldDB" id="A0A2P6PZM0"/>
<name>A0A2P6PZM0_ROSCH</name>
<dbReference type="GO" id="GO:0032502">
    <property type="term" value="P:developmental process"/>
    <property type="evidence" value="ECO:0007669"/>
    <property type="project" value="TreeGrafter"/>
</dbReference>
<dbReference type="InterPro" id="IPR054549">
    <property type="entry name" value="UVB_sens_RUS_dom"/>
</dbReference>
<evidence type="ECO:0000313" key="3">
    <source>
        <dbReference type="EMBL" id="PRQ27356.1"/>
    </source>
</evidence>
<sequence length="247" mass="26641">MGCASKSLFTQGSTIHFPPPPRPYAAAPCSSPLKSTPLFSFTSPPQFRAHLLPPLTHLLTAPAFLPASGGSDAGDNNNAGGGGGWNNPFDSSSSWWWHDDNGGGSHNLILFSSILLASVACCVCQLRLAYALASEEEDVESVWEVKGGKWTKLVPEFVRDGFVAANGGGLASISFGSLWLQCKNLFVQLMLPEGFPHSVTSDYLDYSLWRAVQGVASQVSGVLAKLPHRLCFMLLDWGKELFLQLRQ</sequence>
<dbReference type="PANTHER" id="PTHR12770:SF22">
    <property type="entry name" value="PROTEIN ROOT UVB SENSITIVE 1, CHLOROPLASTIC"/>
    <property type="match status" value="1"/>
</dbReference>
<gene>
    <name evidence="3" type="ORF">RchiOBHm_Chr6g0304461</name>
</gene>
<dbReference type="Proteomes" id="UP000238479">
    <property type="component" value="Chromosome 6"/>
</dbReference>
<proteinExistence type="inferred from homology"/>
<evidence type="ECO:0000313" key="4">
    <source>
        <dbReference type="Proteomes" id="UP000238479"/>
    </source>
</evidence>
<dbReference type="Gramene" id="PRQ27356">
    <property type="protein sequence ID" value="PRQ27356"/>
    <property type="gene ID" value="RchiOBHm_Chr6g0304461"/>
</dbReference>
<dbReference type="EMBL" id="PDCK01000044">
    <property type="protein sequence ID" value="PRQ27356.1"/>
    <property type="molecule type" value="Genomic_DNA"/>
</dbReference>
<comment type="caution">
    <text evidence="3">The sequence shown here is derived from an EMBL/GenBank/DDBJ whole genome shotgun (WGS) entry which is preliminary data.</text>
</comment>
<organism evidence="3 4">
    <name type="scientific">Rosa chinensis</name>
    <name type="common">China rose</name>
    <dbReference type="NCBI Taxonomy" id="74649"/>
    <lineage>
        <taxon>Eukaryota</taxon>
        <taxon>Viridiplantae</taxon>
        <taxon>Streptophyta</taxon>
        <taxon>Embryophyta</taxon>
        <taxon>Tracheophyta</taxon>
        <taxon>Spermatophyta</taxon>
        <taxon>Magnoliopsida</taxon>
        <taxon>eudicotyledons</taxon>
        <taxon>Gunneridae</taxon>
        <taxon>Pentapetalae</taxon>
        <taxon>rosids</taxon>
        <taxon>fabids</taxon>
        <taxon>Rosales</taxon>
        <taxon>Rosaceae</taxon>
        <taxon>Rosoideae</taxon>
        <taxon>Rosoideae incertae sedis</taxon>
        <taxon>Rosa</taxon>
    </lineage>
</organism>